<evidence type="ECO:0000259" key="2">
    <source>
        <dbReference type="Pfam" id="PF20243"/>
    </source>
</evidence>
<evidence type="ECO:0000313" key="3">
    <source>
        <dbReference type="EMBL" id="MDN4165418.1"/>
    </source>
</evidence>
<gene>
    <name evidence="3" type="ORF">QWY31_07890</name>
</gene>
<evidence type="ECO:0000313" key="4">
    <source>
        <dbReference type="Proteomes" id="UP001168552"/>
    </source>
</evidence>
<comment type="caution">
    <text evidence="3">The sequence shown here is derived from an EMBL/GenBank/DDBJ whole genome shotgun (WGS) entry which is preliminary data.</text>
</comment>
<evidence type="ECO:0000256" key="1">
    <source>
        <dbReference type="SAM" id="SignalP"/>
    </source>
</evidence>
<dbReference type="PROSITE" id="PS51257">
    <property type="entry name" value="PROKAR_LIPOPROTEIN"/>
    <property type="match status" value="1"/>
</dbReference>
<accession>A0ABT8F4M5</accession>
<dbReference type="InterPro" id="IPR046863">
    <property type="entry name" value="MbnP-like_dom"/>
</dbReference>
<proteinExistence type="predicted"/>
<protein>
    <recommendedName>
        <fullName evidence="2">Copper-binding protein MbnP-like domain-containing protein</fullName>
    </recommendedName>
</protein>
<organism evidence="3 4">
    <name type="scientific">Shiella aurantiaca</name>
    <dbReference type="NCBI Taxonomy" id="3058365"/>
    <lineage>
        <taxon>Bacteria</taxon>
        <taxon>Pseudomonadati</taxon>
        <taxon>Bacteroidota</taxon>
        <taxon>Cytophagia</taxon>
        <taxon>Cytophagales</taxon>
        <taxon>Shiellaceae</taxon>
        <taxon>Shiella</taxon>
    </lineage>
</organism>
<feature type="signal peptide" evidence="1">
    <location>
        <begin position="1"/>
        <end position="25"/>
    </location>
</feature>
<sequence length="272" mass="30443">MYTLYKRVSPYLVALSMAFFFLSCTNTDNLEPEPNEVGSLSIEFEHLVGGSPFDLDNEYQRANGETFSVSTLNYYVSNIILSKEDGSTFVVPQEKSYFLIRNHTPETCLITLDSIPADTYTGIAFTIGVDSLRSVSDISKRTGVLDPAQNEGMYWTWNSGYIFFMMEGISSEAPEDPTGTRAFRFHIGGFGGYESATLNNLKDINLSIHHGEGAIVRKEKQPKIHLIVDVLKVLDGLEDVSLEENATVMFNPYSSVIAENYTQLFTLDHIHN</sequence>
<name>A0ABT8F4M5_9BACT</name>
<dbReference type="RefSeq" id="WP_320003943.1">
    <property type="nucleotide sequence ID" value="NZ_JAUHJS010000003.1"/>
</dbReference>
<feature type="chain" id="PRO_5046783944" description="Copper-binding protein MbnP-like domain-containing protein" evidence="1">
    <location>
        <begin position="26"/>
        <end position="272"/>
    </location>
</feature>
<dbReference type="EMBL" id="JAUHJS010000003">
    <property type="protein sequence ID" value="MDN4165418.1"/>
    <property type="molecule type" value="Genomic_DNA"/>
</dbReference>
<dbReference type="Proteomes" id="UP001168552">
    <property type="component" value="Unassembled WGS sequence"/>
</dbReference>
<feature type="domain" description="Copper-binding protein MbnP-like" evidence="2">
    <location>
        <begin position="38"/>
        <end position="249"/>
    </location>
</feature>
<keyword evidence="4" id="KW-1185">Reference proteome</keyword>
<reference evidence="3" key="1">
    <citation type="submission" date="2023-06" db="EMBL/GenBank/DDBJ databases">
        <title>Cytophagales bacterium Strain LB-30, isolated from soil.</title>
        <authorList>
            <person name="Liu B."/>
        </authorList>
    </citation>
    <scope>NUCLEOTIDE SEQUENCE</scope>
    <source>
        <strain evidence="3">LB-30</strain>
    </source>
</reference>
<dbReference type="Pfam" id="PF20243">
    <property type="entry name" value="MbnP"/>
    <property type="match status" value="1"/>
</dbReference>
<keyword evidence="1" id="KW-0732">Signal</keyword>